<dbReference type="EMBL" id="MNCJ02000320">
    <property type="protein sequence ID" value="KAF5805648.1"/>
    <property type="molecule type" value="Genomic_DNA"/>
</dbReference>
<dbReference type="Gramene" id="mRNA:HanXRQr2_Chr05g0211821">
    <property type="protein sequence ID" value="mRNA:HanXRQr2_Chr05g0211821"/>
    <property type="gene ID" value="HanXRQr2_Chr05g0211821"/>
</dbReference>
<evidence type="ECO:0000313" key="1">
    <source>
        <dbReference type="EMBL" id="KAF5805648.1"/>
    </source>
</evidence>
<protein>
    <submittedName>
        <fullName evidence="1">Uncharacterized protein</fullName>
    </submittedName>
</protein>
<comment type="caution">
    <text evidence="1">The sequence shown here is derived from an EMBL/GenBank/DDBJ whole genome shotgun (WGS) entry which is preliminary data.</text>
</comment>
<keyword evidence="2" id="KW-1185">Reference proteome</keyword>
<name>A0A9K3IYV7_HELAN</name>
<reference evidence="1" key="1">
    <citation type="journal article" date="2017" name="Nature">
        <title>The sunflower genome provides insights into oil metabolism, flowering and Asterid evolution.</title>
        <authorList>
            <person name="Badouin H."/>
            <person name="Gouzy J."/>
            <person name="Grassa C.J."/>
            <person name="Murat F."/>
            <person name="Staton S.E."/>
            <person name="Cottret L."/>
            <person name="Lelandais-Briere C."/>
            <person name="Owens G.L."/>
            <person name="Carrere S."/>
            <person name="Mayjonade B."/>
            <person name="Legrand L."/>
            <person name="Gill N."/>
            <person name="Kane N.C."/>
            <person name="Bowers J.E."/>
            <person name="Hubner S."/>
            <person name="Bellec A."/>
            <person name="Berard A."/>
            <person name="Berges H."/>
            <person name="Blanchet N."/>
            <person name="Boniface M.C."/>
            <person name="Brunel D."/>
            <person name="Catrice O."/>
            <person name="Chaidir N."/>
            <person name="Claudel C."/>
            <person name="Donnadieu C."/>
            <person name="Faraut T."/>
            <person name="Fievet G."/>
            <person name="Helmstetter N."/>
            <person name="King M."/>
            <person name="Knapp S.J."/>
            <person name="Lai Z."/>
            <person name="Le Paslier M.C."/>
            <person name="Lippi Y."/>
            <person name="Lorenzon L."/>
            <person name="Mandel J.R."/>
            <person name="Marage G."/>
            <person name="Marchand G."/>
            <person name="Marquand E."/>
            <person name="Bret-Mestries E."/>
            <person name="Morien E."/>
            <person name="Nambeesan S."/>
            <person name="Nguyen T."/>
            <person name="Pegot-Espagnet P."/>
            <person name="Pouilly N."/>
            <person name="Raftis F."/>
            <person name="Sallet E."/>
            <person name="Schiex T."/>
            <person name="Thomas J."/>
            <person name="Vandecasteele C."/>
            <person name="Vares D."/>
            <person name="Vear F."/>
            <person name="Vautrin S."/>
            <person name="Crespi M."/>
            <person name="Mangin B."/>
            <person name="Burke J.M."/>
            <person name="Salse J."/>
            <person name="Munos S."/>
            <person name="Vincourt P."/>
            <person name="Rieseberg L.H."/>
            <person name="Langlade N.B."/>
        </authorList>
    </citation>
    <scope>NUCLEOTIDE SEQUENCE</scope>
    <source>
        <tissue evidence="1">Leaves</tissue>
    </source>
</reference>
<dbReference type="Proteomes" id="UP000215914">
    <property type="component" value="Unassembled WGS sequence"/>
</dbReference>
<reference evidence="1" key="2">
    <citation type="submission" date="2020-06" db="EMBL/GenBank/DDBJ databases">
        <title>Helianthus annuus Genome sequencing and assembly Release 2.</title>
        <authorList>
            <person name="Gouzy J."/>
            <person name="Langlade N."/>
            <person name="Munos S."/>
        </authorList>
    </citation>
    <scope>NUCLEOTIDE SEQUENCE</scope>
    <source>
        <tissue evidence="1">Leaves</tissue>
    </source>
</reference>
<organism evidence="1 2">
    <name type="scientific">Helianthus annuus</name>
    <name type="common">Common sunflower</name>
    <dbReference type="NCBI Taxonomy" id="4232"/>
    <lineage>
        <taxon>Eukaryota</taxon>
        <taxon>Viridiplantae</taxon>
        <taxon>Streptophyta</taxon>
        <taxon>Embryophyta</taxon>
        <taxon>Tracheophyta</taxon>
        <taxon>Spermatophyta</taxon>
        <taxon>Magnoliopsida</taxon>
        <taxon>eudicotyledons</taxon>
        <taxon>Gunneridae</taxon>
        <taxon>Pentapetalae</taxon>
        <taxon>asterids</taxon>
        <taxon>campanulids</taxon>
        <taxon>Asterales</taxon>
        <taxon>Asteraceae</taxon>
        <taxon>Asteroideae</taxon>
        <taxon>Heliantheae alliance</taxon>
        <taxon>Heliantheae</taxon>
        <taxon>Helianthus</taxon>
    </lineage>
</organism>
<proteinExistence type="predicted"/>
<sequence>MGLTKLGQMHYLPSNQRTLGTYGACTGRSRSLWDMDRGCHVNI</sequence>
<dbReference type="AlphaFoldDB" id="A0A9K3IYV7"/>
<accession>A0A9K3IYV7</accession>
<gene>
    <name evidence="1" type="ORF">HanXRQr2_Chr05g0211821</name>
</gene>
<evidence type="ECO:0000313" key="2">
    <source>
        <dbReference type="Proteomes" id="UP000215914"/>
    </source>
</evidence>